<dbReference type="InterPro" id="IPR048020">
    <property type="entry name" value="Transpos_IS3"/>
</dbReference>
<dbReference type="Proteomes" id="UP000003343">
    <property type="component" value="Unassembled WGS sequence"/>
</dbReference>
<dbReference type="HOGENOM" id="CLU_027402_27_5_11"/>
<dbReference type="Pfam" id="PF13276">
    <property type="entry name" value="HTH_21"/>
    <property type="match status" value="1"/>
</dbReference>
<feature type="domain" description="Integrase catalytic" evidence="2">
    <location>
        <begin position="347"/>
        <end position="509"/>
    </location>
</feature>
<proteinExistence type="predicted"/>
<dbReference type="InterPro" id="IPR009057">
    <property type="entry name" value="Homeodomain-like_sf"/>
</dbReference>
<evidence type="ECO:0000313" key="3">
    <source>
        <dbReference type="EMBL" id="EFU81122.1"/>
    </source>
</evidence>
<name>E6M5V3_9ACTO</name>
<keyword evidence="4" id="KW-1185">Reference proteome</keyword>
<comment type="caution">
    <text evidence="3">The sequence shown here is derived from an EMBL/GenBank/DDBJ whole genome shotgun (WGS) entry which is preliminary data.</text>
</comment>
<dbReference type="SUPFAM" id="SSF53098">
    <property type="entry name" value="Ribonuclease H-like"/>
    <property type="match status" value="1"/>
</dbReference>
<dbReference type="PANTHER" id="PTHR46889:SF4">
    <property type="entry name" value="TRANSPOSASE INSO FOR INSERTION SEQUENCE ELEMENT IS911B-RELATED"/>
    <property type="match status" value="1"/>
</dbReference>
<dbReference type="InterPro" id="IPR050900">
    <property type="entry name" value="Transposase_IS3/IS150/IS904"/>
</dbReference>
<comment type="function">
    <text evidence="1">Involved in the transposition of the insertion sequence.</text>
</comment>
<dbReference type="InterPro" id="IPR036397">
    <property type="entry name" value="RNaseH_sf"/>
</dbReference>
<evidence type="ECO:0000313" key="4">
    <source>
        <dbReference type="Proteomes" id="UP000003343"/>
    </source>
</evidence>
<reference evidence="3 4" key="1">
    <citation type="submission" date="2010-12" db="EMBL/GenBank/DDBJ databases">
        <authorList>
            <person name="Muzny D."/>
            <person name="Qin X."/>
            <person name="Deng J."/>
            <person name="Jiang H."/>
            <person name="Liu Y."/>
            <person name="Qu J."/>
            <person name="Song X.-Z."/>
            <person name="Zhang L."/>
            <person name="Thornton R."/>
            <person name="Coyle M."/>
            <person name="Francisco L."/>
            <person name="Jackson L."/>
            <person name="Javaid M."/>
            <person name="Korchina V."/>
            <person name="Kovar C."/>
            <person name="Mata R."/>
            <person name="Mathew T."/>
            <person name="Ngo R."/>
            <person name="Nguyen L."/>
            <person name="Nguyen N."/>
            <person name="Okwuonu G."/>
            <person name="Ongeri F."/>
            <person name="Pham C."/>
            <person name="Simmons D."/>
            <person name="Wilczek-Boney K."/>
            <person name="Hale W."/>
            <person name="Jakkamsetti A."/>
            <person name="Pham P."/>
            <person name="Ruth R."/>
            <person name="San Lucas F."/>
            <person name="Warren J."/>
            <person name="Zhang J."/>
            <person name="Zhao Z."/>
            <person name="Zhou C."/>
            <person name="Zhu D."/>
            <person name="Lee S."/>
            <person name="Bess C."/>
            <person name="Blankenburg K."/>
            <person name="Forbes L."/>
            <person name="Fu Q."/>
            <person name="Gubbala S."/>
            <person name="Hirani K."/>
            <person name="Jayaseelan J.C."/>
            <person name="Lara F."/>
            <person name="Munidasa M."/>
            <person name="Palculict T."/>
            <person name="Patil S."/>
            <person name="Pu L.-L."/>
            <person name="Saada N."/>
            <person name="Tang L."/>
            <person name="Weissenberger G."/>
            <person name="Zhu Y."/>
            <person name="Hemphill L."/>
            <person name="Shang Y."/>
            <person name="Youmans B."/>
            <person name="Ayvaz T."/>
            <person name="Ross M."/>
            <person name="Santibanez J."/>
            <person name="Aqrawi P."/>
            <person name="Gross S."/>
            <person name="Joshi V."/>
            <person name="Fowler G."/>
            <person name="Nazareth L."/>
            <person name="Reid J."/>
            <person name="Worley K."/>
            <person name="Petrosino J."/>
            <person name="Highlander S."/>
            <person name="Gibbs R."/>
        </authorList>
    </citation>
    <scope>NUCLEOTIDE SEQUENCE [LARGE SCALE GENOMIC DNA]</scope>
    <source>
        <strain evidence="3 4">ATCC 35242</strain>
    </source>
</reference>
<dbReference type="InterPro" id="IPR010332">
    <property type="entry name" value="ATPase_terminase-su_N"/>
</dbReference>
<dbReference type="InterPro" id="IPR012337">
    <property type="entry name" value="RNaseH-like_sf"/>
</dbReference>
<organism evidence="3 4">
    <name type="scientific">Mobiluncus holmesii ATCC 35242</name>
    <dbReference type="NCBI Taxonomy" id="887899"/>
    <lineage>
        <taxon>Bacteria</taxon>
        <taxon>Bacillati</taxon>
        <taxon>Actinomycetota</taxon>
        <taxon>Actinomycetes</taxon>
        <taxon>Actinomycetales</taxon>
        <taxon>Actinomycetaceae</taxon>
        <taxon>Mobiluncus</taxon>
    </lineage>
</organism>
<evidence type="ECO:0000259" key="2">
    <source>
        <dbReference type="PROSITE" id="PS50994"/>
    </source>
</evidence>
<dbReference type="NCBIfam" id="NF033516">
    <property type="entry name" value="transpos_IS3"/>
    <property type="match status" value="1"/>
</dbReference>
<dbReference type="GO" id="GO:0015074">
    <property type="term" value="P:DNA integration"/>
    <property type="evidence" value="ECO:0007669"/>
    <property type="project" value="InterPro"/>
</dbReference>
<dbReference type="PANTHER" id="PTHR46889">
    <property type="entry name" value="TRANSPOSASE INSF FOR INSERTION SEQUENCE IS3B-RELATED"/>
    <property type="match status" value="1"/>
</dbReference>
<dbReference type="Pfam" id="PF13333">
    <property type="entry name" value="rve_2"/>
    <property type="match status" value="1"/>
</dbReference>
<dbReference type="GO" id="GO:0003676">
    <property type="term" value="F:nucleic acid binding"/>
    <property type="evidence" value="ECO:0007669"/>
    <property type="project" value="InterPro"/>
</dbReference>
<evidence type="ECO:0000256" key="1">
    <source>
        <dbReference type="ARBA" id="ARBA00002286"/>
    </source>
</evidence>
<dbReference type="InterPro" id="IPR001584">
    <property type="entry name" value="Integrase_cat-core"/>
</dbReference>
<dbReference type="AlphaFoldDB" id="E6M5V3"/>
<dbReference type="PROSITE" id="PS50994">
    <property type="entry name" value="INTEGRASE"/>
    <property type="match status" value="1"/>
</dbReference>
<dbReference type="Pfam" id="PF06056">
    <property type="entry name" value="Terminase_5"/>
    <property type="match status" value="1"/>
</dbReference>
<dbReference type="SUPFAM" id="SSF46689">
    <property type="entry name" value="Homeodomain-like"/>
    <property type="match status" value="1"/>
</dbReference>
<dbReference type="Pfam" id="PF00665">
    <property type="entry name" value="rve"/>
    <property type="match status" value="1"/>
</dbReference>
<dbReference type="EMBL" id="AEPZ01000012">
    <property type="protein sequence ID" value="EFU81122.1"/>
    <property type="molecule type" value="Genomic_DNA"/>
</dbReference>
<accession>E6M5V3</accession>
<protein>
    <submittedName>
        <fullName evidence="3">Putative ATPase subunit of terminase (GpP-like)</fullName>
    </submittedName>
</protein>
<dbReference type="InterPro" id="IPR025948">
    <property type="entry name" value="HTH-like_dom"/>
</dbReference>
<sequence>MFPKYLPTLDAKAGGNWPLSRRAPASTPQLHETPAVWGLKDKWGCGRIVGECFMNVSYSREQRREALKVYRRTGSVTKTILLLGYPGRWTLHKWIREAGKPVSKPKRAQRLTHYPFKTKLSAVEMFNKGARPGQIASQLGLRSPMSVYSWVERYRQEGEWGLMSRKERGQAAKLPTVKSLEASLPDDPQELKRLAAKLIVEKAVMDQELELIKKDVSVLPGALTNRHKAQVVDALRGTYPLGMLLDVVGLSSSSFYYQLHAMARRDKYCQLRKDIAAIAAESFYTYGYRRNWCVLRARGIRVSEKVVRKIISEDKILVRYPRRKRRYSSYNGEIAPAPENLVKRNFHANAPGKLWLTDITEFITAESKLYLSAIIDCFDGKVVGWATGRHPSNEIVMASMNMALEEPISDNLLIIHSDRGSHYRGGDFAAFLRCHHITQSMSKKGCSPDNAACEGFFGRMKNEMYYGYKWKSTNELETAITRYIHFYNNHRIKLTLGGITIKQYRNHYQPVV</sequence>
<gene>
    <name evidence="3" type="ORF">HMPREF0576_1635</name>
</gene>
<dbReference type="Gene3D" id="3.30.420.10">
    <property type="entry name" value="Ribonuclease H-like superfamily/Ribonuclease H"/>
    <property type="match status" value="1"/>
</dbReference>